<dbReference type="Pfam" id="PF02656">
    <property type="entry name" value="DUF202"/>
    <property type="match status" value="1"/>
</dbReference>
<feature type="transmembrane region" description="Helical" evidence="6">
    <location>
        <begin position="78"/>
        <end position="94"/>
    </location>
</feature>
<gene>
    <name evidence="8" type="ORF">PSHT_15847</name>
</gene>
<reference evidence="9" key="2">
    <citation type="journal article" date="2018" name="BMC Genomics">
        <title>Genomic insights into host adaptation between the wheat stripe rust pathogen (Puccinia striiformis f. sp. tritici) and the barley stripe rust pathogen (Puccinia striiformis f. sp. hordei).</title>
        <authorList>
            <person name="Xia C."/>
            <person name="Wang M."/>
            <person name="Yin C."/>
            <person name="Cornejo O.E."/>
            <person name="Hulbert S.H."/>
            <person name="Chen X."/>
        </authorList>
    </citation>
    <scope>NUCLEOTIDE SEQUENCE [LARGE SCALE GENOMIC DNA]</scope>
    <source>
        <strain evidence="9">93TX-2</strain>
    </source>
</reference>
<dbReference type="InterPro" id="IPR051572">
    <property type="entry name" value="VTC_Complex_Subunit"/>
</dbReference>
<evidence type="ECO:0000256" key="4">
    <source>
        <dbReference type="ARBA" id="ARBA00023136"/>
    </source>
</evidence>
<keyword evidence="3 6" id="KW-1133">Transmembrane helix</keyword>
<dbReference type="AlphaFoldDB" id="A0A2S4UCT0"/>
<reference evidence="8 9" key="1">
    <citation type="submission" date="2017-12" db="EMBL/GenBank/DDBJ databases">
        <title>Gene loss provides genomic basis for host adaptation in cereal stripe rust fungi.</title>
        <authorList>
            <person name="Xia C."/>
        </authorList>
    </citation>
    <scope>NUCLEOTIDE SEQUENCE [LARGE SCALE GENOMIC DNA]</scope>
    <source>
        <strain evidence="8 9">93TX-2</strain>
    </source>
</reference>
<dbReference type="GO" id="GO:0033254">
    <property type="term" value="C:vacuolar transporter chaperone complex"/>
    <property type="evidence" value="ECO:0007669"/>
    <property type="project" value="TreeGrafter"/>
</dbReference>
<evidence type="ECO:0000256" key="3">
    <source>
        <dbReference type="ARBA" id="ARBA00022989"/>
    </source>
</evidence>
<evidence type="ECO:0000256" key="2">
    <source>
        <dbReference type="ARBA" id="ARBA00022692"/>
    </source>
</evidence>
<comment type="subcellular location">
    <subcellularLocation>
        <location evidence="1">Endomembrane system</location>
        <topology evidence="1">Multi-pass membrane protein</topology>
    </subcellularLocation>
</comment>
<dbReference type="EMBL" id="PKSM01000437">
    <property type="protein sequence ID" value="POV95105.1"/>
    <property type="molecule type" value="Genomic_DNA"/>
</dbReference>
<dbReference type="VEuPathDB" id="FungiDB:PSHT_15847"/>
<feature type="compositionally biased region" description="Low complexity" evidence="5">
    <location>
        <begin position="20"/>
        <end position="33"/>
    </location>
</feature>
<dbReference type="PANTHER" id="PTHR46140">
    <property type="entry name" value="VACUOLAR TRANSPORTER CHAPERONE 1-RELATED"/>
    <property type="match status" value="1"/>
</dbReference>
<evidence type="ECO:0000259" key="7">
    <source>
        <dbReference type="Pfam" id="PF02656"/>
    </source>
</evidence>
<evidence type="ECO:0000313" key="8">
    <source>
        <dbReference type="EMBL" id="POV95105.1"/>
    </source>
</evidence>
<organism evidence="8 9">
    <name type="scientific">Puccinia striiformis</name>
    <dbReference type="NCBI Taxonomy" id="27350"/>
    <lineage>
        <taxon>Eukaryota</taxon>
        <taxon>Fungi</taxon>
        <taxon>Dikarya</taxon>
        <taxon>Basidiomycota</taxon>
        <taxon>Pucciniomycotina</taxon>
        <taxon>Pucciniomycetes</taxon>
        <taxon>Pucciniales</taxon>
        <taxon>Pucciniaceae</taxon>
        <taxon>Puccinia</taxon>
    </lineage>
</organism>
<accession>A0A2S4UCT0</accession>
<protein>
    <recommendedName>
        <fullName evidence="7">DUF202 domain-containing protein</fullName>
    </recommendedName>
</protein>
<dbReference type="PANTHER" id="PTHR46140:SF2">
    <property type="entry name" value="VACUOLAR TRANSPORTER CHAPERONE 3 COMPLEX SUBUNIT 3-RELATED"/>
    <property type="match status" value="1"/>
</dbReference>
<keyword evidence="9" id="KW-1185">Reference proteome</keyword>
<dbReference type="OrthoDB" id="2243669at2759"/>
<evidence type="ECO:0000256" key="6">
    <source>
        <dbReference type="SAM" id="Phobius"/>
    </source>
</evidence>
<feature type="region of interest" description="Disordered" evidence="5">
    <location>
        <begin position="1"/>
        <end position="33"/>
    </location>
</feature>
<evidence type="ECO:0000313" key="9">
    <source>
        <dbReference type="Proteomes" id="UP000238274"/>
    </source>
</evidence>
<name>A0A2S4UCT0_9BASI</name>
<dbReference type="Proteomes" id="UP000238274">
    <property type="component" value="Unassembled WGS sequence"/>
</dbReference>
<evidence type="ECO:0000256" key="5">
    <source>
        <dbReference type="SAM" id="MobiDB-lite"/>
    </source>
</evidence>
<keyword evidence="2 6" id="KW-0812">Transmembrane</keyword>
<feature type="domain" description="DUF202" evidence="7">
    <location>
        <begin position="39"/>
        <end position="101"/>
    </location>
</feature>
<dbReference type="GO" id="GO:0000329">
    <property type="term" value="C:fungal-type vacuole membrane"/>
    <property type="evidence" value="ECO:0007669"/>
    <property type="project" value="TreeGrafter"/>
</dbReference>
<sequence>MCPHSYQPTAGRLWGHRRPVPAATPSTSKPPTASRIEPKVWLANERTWLNWCRTGVLLGSFGVALINSSPSLGARVMGVVYAAIAIGTIGYGHYLYKKRIRLIKERYSGHFDDVIAPLIISGSLFLAILVNFILRAIDNERHKNSDDIPKAPWIAAPASNRFPPL</sequence>
<reference evidence="9" key="3">
    <citation type="journal article" date="2018" name="Mol. Plant Microbe Interact.">
        <title>Genome sequence resources for the wheat stripe rust pathogen (Puccinia striiformis f. sp. tritici) and the barley stripe rust pathogen (Puccinia striiformis f. sp. hordei).</title>
        <authorList>
            <person name="Xia C."/>
            <person name="Wang M."/>
            <person name="Yin C."/>
            <person name="Cornejo O.E."/>
            <person name="Hulbert S.H."/>
            <person name="Chen X."/>
        </authorList>
    </citation>
    <scope>NUCLEOTIDE SEQUENCE [LARGE SCALE GENOMIC DNA]</scope>
    <source>
        <strain evidence="9">93TX-2</strain>
    </source>
</reference>
<keyword evidence="4 6" id="KW-0472">Membrane</keyword>
<dbReference type="InterPro" id="IPR003807">
    <property type="entry name" value="DUF202"/>
</dbReference>
<dbReference type="GO" id="GO:0012505">
    <property type="term" value="C:endomembrane system"/>
    <property type="evidence" value="ECO:0007669"/>
    <property type="project" value="UniProtKB-SubCell"/>
</dbReference>
<dbReference type="VEuPathDB" id="FungiDB:PSTT_02206"/>
<proteinExistence type="predicted"/>
<comment type="caution">
    <text evidence="8">The sequence shown here is derived from an EMBL/GenBank/DDBJ whole genome shotgun (WGS) entry which is preliminary data.</text>
</comment>
<evidence type="ECO:0000256" key="1">
    <source>
        <dbReference type="ARBA" id="ARBA00004127"/>
    </source>
</evidence>
<feature type="transmembrane region" description="Helical" evidence="6">
    <location>
        <begin position="48"/>
        <end position="66"/>
    </location>
</feature>
<feature type="transmembrane region" description="Helical" evidence="6">
    <location>
        <begin position="114"/>
        <end position="134"/>
    </location>
</feature>